<dbReference type="InterPro" id="IPR052018">
    <property type="entry name" value="PHP_domain"/>
</dbReference>
<dbReference type="NCBIfam" id="NF041577">
    <property type="entry name" value="nside_bi_sphtase"/>
    <property type="match status" value="1"/>
</dbReference>
<evidence type="ECO:0000313" key="2">
    <source>
        <dbReference type="EMBL" id="GLR13574.1"/>
    </source>
</evidence>
<evidence type="ECO:0000259" key="1">
    <source>
        <dbReference type="SMART" id="SM00481"/>
    </source>
</evidence>
<dbReference type="InterPro" id="IPR003141">
    <property type="entry name" value="Pol/His_phosphatase_N"/>
</dbReference>
<accession>A0ABQ5YKX9</accession>
<dbReference type="InterPro" id="IPR049742">
    <property type="entry name" value="35NBP"/>
</dbReference>
<dbReference type="EMBL" id="BSOG01000002">
    <property type="protein sequence ID" value="GLR13574.1"/>
    <property type="molecule type" value="Genomic_DNA"/>
</dbReference>
<dbReference type="CDD" id="cd07438">
    <property type="entry name" value="PHP_HisPPase_AMP"/>
    <property type="match status" value="1"/>
</dbReference>
<keyword evidence="3" id="KW-1185">Reference proteome</keyword>
<comment type="caution">
    <text evidence="2">The sequence shown here is derived from an EMBL/GenBank/DDBJ whole genome shotgun (WGS) entry which is preliminary data.</text>
</comment>
<dbReference type="Gene3D" id="1.10.150.650">
    <property type="match status" value="1"/>
</dbReference>
<gene>
    <name evidence="2" type="ORF">GCM10007907_23640</name>
</gene>
<sequence>MLPVDLHAHSNVSDGMLPPREVVARAHGRGCKLFALTDHDDVRGLGDAAAEAASLGMRFVPGVEVSVSWRKHTLHIVGLGFDPAHPALLAGLASVRQGRDERAVRMDEALAAVGVTGVLAGARKFADNPEMIGRAHFARHLIERGLAKDMKGVFKKYLARGKPGYVSHQWASLEDAVGWIRTAGGVAVIAHPGRYEFGKQTMGELIEEFKAAGGEGIEVVSGSHNPADFERFARLAEMHGLLASAGTDYHATGEGAREPGVLPDMPPGPVPVWSRWVDAAALAN</sequence>
<proteinExistence type="predicted"/>
<organism evidence="2 3">
    <name type="scientific">Chitinimonas prasina</name>
    <dbReference type="NCBI Taxonomy" id="1434937"/>
    <lineage>
        <taxon>Bacteria</taxon>
        <taxon>Pseudomonadati</taxon>
        <taxon>Pseudomonadota</taxon>
        <taxon>Betaproteobacteria</taxon>
        <taxon>Neisseriales</taxon>
        <taxon>Chitinibacteraceae</taxon>
        <taxon>Chitinimonas</taxon>
    </lineage>
</organism>
<dbReference type="PANTHER" id="PTHR42924">
    <property type="entry name" value="EXONUCLEASE"/>
    <property type="match status" value="1"/>
</dbReference>
<name>A0ABQ5YKX9_9NEIS</name>
<dbReference type="InterPro" id="IPR016195">
    <property type="entry name" value="Pol/histidinol_Pase-like"/>
</dbReference>
<dbReference type="SMART" id="SM00481">
    <property type="entry name" value="POLIIIAc"/>
    <property type="match status" value="1"/>
</dbReference>
<dbReference type="Gene3D" id="3.20.20.140">
    <property type="entry name" value="Metal-dependent hydrolases"/>
    <property type="match status" value="1"/>
</dbReference>
<feature type="domain" description="Polymerase/histidinol phosphatase N-terminal" evidence="1">
    <location>
        <begin position="4"/>
        <end position="69"/>
    </location>
</feature>
<reference evidence="3" key="1">
    <citation type="journal article" date="2019" name="Int. J. Syst. Evol. Microbiol.">
        <title>The Global Catalogue of Microorganisms (GCM) 10K type strain sequencing project: providing services to taxonomists for standard genome sequencing and annotation.</title>
        <authorList>
            <consortium name="The Broad Institute Genomics Platform"/>
            <consortium name="The Broad Institute Genome Sequencing Center for Infectious Disease"/>
            <person name="Wu L."/>
            <person name="Ma J."/>
        </authorList>
    </citation>
    <scope>NUCLEOTIDE SEQUENCE [LARGE SCALE GENOMIC DNA]</scope>
    <source>
        <strain evidence="3">NBRC 110044</strain>
    </source>
</reference>
<protein>
    <submittedName>
        <fullName evidence="2">Phosphatase</fullName>
    </submittedName>
</protein>
<dbReference type="Pfam" id="PF02811">
    <property type="entry name" value="PHP"/>
    <property type="match status" value="1"/>
</dbReference>
<evidence type="ECO:0000313" key="3">
    <source>
        <dbReference type="Proteomes" id="UP001156706"/>
    </source>
</evidence>
<dbReference type="InterPro" id="IPR004013">
    <property type="entry name" value="PHP_dom"/>
</dbReference>
<dbReference type="SUPFAM" id="SSF89550">
    <property type="entry name" value="PHP domain-like"/>
    <property type="match status" value="1"/>
</dbReference>
<dbReference type="RefSeq" id="WP_284196670.1">
    <property type="nucleotide sequence ID" value="NZ_BSOG01000002.1"/>
</dbReference>
<dbReference type="PANTHER" id="PTHR42924:SF3">
    <property type="entry name" value="POLYMERASE_HISTIDINOL PHOSPHATASE N-TERMINAL DOMAIN-CONTAINING PROTEIN"/>
    <property type="match status" value="1"/>
</dbReference>
<dbReference type="Proteomes" id="UP001156706">
    <property type="component" value="Unassembled WGS sequence"/>
</dbReference>